<evidence type="ECO:0000313" key="2">
    <source>
        <dbReference type="WBParaSite" id="JU765_v2.g10593.t1"/>
    </source>
</evidence>
<organism evidence="1 2">
    <name type="scientific">Panagrolaimus sp. JU765</name>
    <dbReference type="NCBI Taxonomy" id="591449"/>
    <lineage>
        <taxon>Eukaryota</taxon>
        <taxon>Metazoa</taxon>
        <taxon>Ecdysozoa</taxon>
        <taxon>Nematoda</taxon>
        <taxon>Chromadorea</taxon>
        <taxon>Rhabditida</taxon>
        <taxon>Tylenchina</taxon>
        <taxon>Panagrolaimomorpha</taxon>
        <taxon>Panagrolaimoidea</taxon>
        <taxon>Panagrolaimidae</taxon>
        <taxon>Panagrolaimus</taxon>
    </lineage>
</organism>
<protein>
    <submittedName>
        <fullName evidence="2">Alcohol dehydrogenase</fullName>
    </submittedName>
</protein>
<name>A0AC34PWD8_9BILA</name>
<reference evidence="2" key="1">
    <citation type="submission" date="2022-11" db="UniProtKB">
        <authorList>
            <consortium name="WormBaseParasite"/>
        </authorList>
    </citation>
    <scope>IDENTIFICATION</scope>
</reference>
<proteinExistence type="predicted"/>
<accession>A0AC34PWD8</accession>
<sequence length="313" mass="34440">MEYVSHPKPCITEPKDILLKVTATTICGSDLHLYRGTFPAMKQGDIQGHEFMGFVVETGPEVKKLQIGDRVVVGFAIACGECDYCRREEFTACEKTNPSQVVGKLYHDCPAAFYGYSHLTGGGHAEYVRVPFADVNCFPIPSEIPDEKALYLTDVIPTALFGAKMGEVREGDTVGIWGLGPIGLMCAQWCQILGAKRVIGIDIVPERLELARKHLGIDVIDFGKNKGKVVEALRELNGGPLDVGIECAGFDYIQSWIHRIEVALGLETDTSEILDQIFKAVRKFGRVSILGVYSGYANHFPIGILMEKENVGW</sequence>
<dbReference type="WBParaSite" id="JU765_v2.g10593.t1">
    <property type="protein sequence ID" value="JU765_v2.g10593.t1"/>
    <property type="gene ID" value="JU765_v2.g10593"/>
</dbReference>
<evidence type="ECO:0000313" key="1">
    <source>
        <dbReference type="Proteomes" id="UP000887576"/>
    </source>
</evidence>
<dbReference type="Proteomes" id="UP000887576">
    <property type="component" value="Unplaced"/>
</dbReference>